<evidence type="ECO:0000256" key="1">
    <source>
        <dbReference type="ARBA" id="ARBA00008520"/>
    </source>
</evidence>
<organism evidence="4 5">
    <name type="scientific">Lacisediminihabitans profunda</name>
    <dbReference type="NCBI Taxonomy" id="2594790"/>
    <lineage>
        <taxon>Bacteria</taxon>
        <taxon>Bacillati</taxon>
        <taxon>Actinomycetota</taxon>
        <taxon>Actinomycetes</taxon>
        <taxon>Micrococcales</taxon>
        <taxon>Microbacteriaceae</taxon>
        <taxon>Lacisediminihabitans</taxon>
    </lineage>
</organism>
<dbReference type="Pfam" id="PF01547">
    <property type="entry name" value="SBP_bac_1"/>
    <property type="match status" value="1"/>
</dbReference>
<keyword evidence="3" id="KW-0732">Signal</keyword>
<gene>
    <name evidence="4" type="ORF">FVP33_06630</name>
</gene>
<evidence type="ECO:0000256" key="2">
    <source>
        <dbReference type="ARBA" id="ARBA00022448"/>
    </source>
</evidence>
<dbReference type="PANTHER" id="PTHR43649">
    <property type="entry name" value="ARABINOSE-BINDING PROTEIN-RELATED"/>
    <property type="match status" value="1"/>
</dbReference>
<dbReference type="Gene3D" id="3.40.190.10">
    <property type="entry name" value="Periplasmic binding protein-like II"/>
    <property type="match status" value="2"/>
</dbReference>
<keyword evidence="5" id="KW-1185">Reference proteome</keyword>
<keyword evidence="2" id="KW-0813">Transport</keyword>
<name>A0A5C8UUJ6_9MICO</name>
<dbReference type="InterPro" id="IPR050490">
    <property type="entry name" value="Bact_solute-bd_prot1"/>
</dbReference>
<protein>
    <submittedName>
        <fullName evidence="4">Sugar ABC transporter substrate-binding protein</fullName>
    </submittedName>
</protein>
<sequence length="414" mass="44091">MGASALVLSGCSSASTPAPSASSTDPAAMTGTVRILMEDVPDSDIVKSLIPEFNKVYPHVTVSIEKLVYDQMRDKLVASFQAPTPSYDLIVVDNSWMTDFVDAGFLQPADARIKATPNYDPADFFTSLTDITKVNKVRYGVPFYNYALGYIYNSDIIKPSEVPTTLDGLVKLSQKITTPTMAGLAMQPQTGYKIMEEWTNFLYSAGGSIYTGTGKANLDTPEARTALNKYIELYKTAAPKNSLNWAFDDAFRSVSSGGSAAMVSYNWNLAALNKPGSGPYAGKFKLAPMPGGKSALGSWTWSVPTNSGSPDASWAFASWLTSKAIDVKRVVAGGAAIRASTMKDPAVLADAYGADYYSTVTKILSNAAPLTEGANGDEMIQSVGEQLNNAVAGTKSVSDALKAANDAIKTIQKR</sequence>
<comment type="caution">
    <text evidence="4">The sequence shown here is derived from an EMBL/GenBank/DDBJ whole genome shotgun (WGS) entry which is preliminary data.</text>
</comment>
<dbReference type="Proteomes" id="UP000321379">
    <property type="component" value="Unassembled WGS sequence"/>
</dbReference>
<dbReference type="SUPFAM" id="SSF53850">
    <property type="entry name" value="Periplasmic binding protein-like II"/>
    <property type="match status" value="1"/>
</dbReference>
<dbReference type="AlphaFoldDB" id="A0A5C8UUJ6"/>
<comment type="similarity">
    <text evidence="1">Belongs to the bacterial solute-binding protein 1 family.</text>
</comment>
<evidence type="ECO:0000256" key="3">
    <source>
        <dbReference type="ARBA" id="ARBA00022729"/>
    </source>
</evidence>
<reference evidence="4 5" key="1">
    <citation type="submission" date="2019-08" db="EMBL/GenBank/DDBJ databases">
        <title>Bacterial whole genome sequence for Glaciihabitans sp. CHu50b-6-2.</title>
        <authorList>
            <person name="Jin L."/>
        </authorList>
    </citation>
    <scope>NUCLEOTIDE SEQUENCE [LARGE SCALE GENOMIC DNA]</scope>
    <source>
        <strain evidence="4 5">CHu50b-6-2</strain>
    </source>
</reference>
<accession>A0A5C8UUJ6</accession>
<proteinExistence type="inferred from homology"/>
<dbReference type="EMBL" id="VRMG01000005">
    <property type="protein sequence ID" value="TXN31620.1"/>
    <property type="molecule type" value="Genomic_DNA"/>
</dbReference>
<dbReference type="CDD" id="cd13585">
    <property type="entry name" value="PBP2_TMBP_like"/>
    <property type="match status" value="1"/>
</dbReference>
<evidence type="ECO:0000313" key="5">
    <source>
        <dbReference type="Proteomes" id="UP000321379"/>
    </source>
</evidence>
<dbReference type="InterPro" id="IPR006059">
    <property type="entry name" value="SBP"/>
</dbReference>
<evidence type="ECO:0000313" key="4">
    <source>
        <dbReference type="EMBL" id="TXN31620.1"/>
    </source>
</evidence>
<dbReference type="PANTHER" id="PTHR43649:SF34">
    <property type="entry name" value="ABC TRANSPORTER PERIPLASMIC-BINDING PROTEIN YCJN-RELATED"/>
    <property type="match status" value="1"/>
</dbReference>